<reference evidence="2 3" key="1">
    <citation type="submission" date="2013-11" db="EMBL/GenBank/DDBJ databases">
        <title>Genome sequencing of Stegodyphus mimosarum.</title>
        <authorList>
            <person name="Bechsgaard J."/>
        </authorList>
    </citation>
    <scope>NUCLEOTIDE SEQUENCE [LARGE SCALE GENOMIC DNA]</scope>
</reference>
<sequence>MSRITSLLHLYFILSCKKILMLLSGEFMLQIKTFIEFELYFSVLHFILLKKTVYYVYNVKYMLKYCLC</sequence>
<keyword evidence="1" id="KW-0812">Transmembrane</keyword>
<keyword evidence="1" id="KW-1133">Transmembrane helix</keyword>
<evidence type="ECO:0000313" key="2">
    <source>
        <dbReference type="EMBL" id="KFM69187.1"/>
    </source>
</evidence>
<evidence type="ECO:0000256" key="1">
    <source>
        <dbReference type="SAM" id="Phobius"/>
    </source>
</evidence>
<feature type="transmembrane region" description="Helical" evidence="1">
    <location>
        <begin position="37"/>
        <end position="57"/>
    </location>
</feature>
<dbReference type="PROSITE" id="PS51257">
    <property type="entry name" value="PROKAR_LIPOPROTEIN"/>
    <property type="match status" value="1"/>
</dbReference>
<feature type="non-terminal residue" evidence="2">
    <location>
        <position position="68"/>
    </location>
</feature>
<dbReference type="EMBL" id="KK116958">
    <property type="protein sequence ID" value="KFM69187.1"/>
    <property type="molecule type" value="Genomic_DNA"/>
</dbReference>
<dbReference type="AlphaFoldDB" id="A0A087TVP8"/>
<gene>
    <name evidence="2" type="ORF">X975_26568</name>
</gene>
<evidence type="ECO:0000313" key="3">
    <source>
        <dbReference type="Proteomes" id="UP000054359"/>
    </source>
</evidence>
<keyword evidence="1" id="KW-0472">Membrane</keyword>
<protein>
    <submittedName>
        <fullName evidence="2">Uncharacterized protein</fullName>
    </submittedName>
</protein>
<name>A0A087TVP8_STEMI</name>
<proteinExistence type="predicted"/>
<accession>A0A087TVP8</accession>
<feature type="transmembrane region" description="Helical" evidence="1">
    <location>
        <begin position="6"/>
        <end position="25"/>
    </location>
</feature>
<dbReference type="Proteomes" id="UP000054359">
    <property type="component" value="Unassembled WGS sequence"/>
</dbReference>
<organism evidence="2 3">
    <name type="scientific">Stegodyphus mimosarum</name>
    <name type="common">African social velvet spider</name>
    <dbReference type="NCBI Taxonomy" id="407821"/>
    <lineage>
        <taxon>Eukaryota</taxon>
        <taxon>Metazoa</taxon>
        <taxon>Ecdysozoa</taxon>
        <taxon>Arthropoda</taxon>
        <taxon>Chelicerata</taxon>
        <taxon>Arachnida</taxon>
        <taxon>Araneae</taxon>
        <taxon>Araneomorphae</taxon>
        <taxon>Entelegynae</taxon>
        <taxon>Eresoidea</taxon>
        <taxon>Eresidae</taxon>
        <taxon>Stegodyphus</taxon>
    </lineage>
</organism>
<keyword evidence="3" id="KW-1185">Reference proteome</keyword>